<accession>A0A0K2U032</accession>
<name>A0A0K2U032_LEPSM</name>
<dbReference type="EMBL" id="HACA01014237">
    <property type="protein sequence ID" value="CDW31598.1"/>
    <property type="molecule type" value="Transcribed_RNA"/>
</dbReference>
<dbReference type="AlphaFoldDB" id="A0A0K2U032"/>
<proteinExistence type="predicted"/>
<reference evidence="1" key="1">
    <citation type="submission" date="2014-05" db="EMBL/GenBank/DDBJ databases">
        <authorList>
            <person name="Chronopoulou M."/>
        </authorList>
    </citation>
    <scope>NUCLEOTIDE SEQUENCE</scope>
    <source>
        <tissue evidence="1">Whole organism</tissue>
    </source>
</reference>
<protein>
    <submittedName>
        <fullName evidence="1">Uncharacterized protein</fullName>
    </submittedName>
</protein>
<evidence type="ECO:0000313" key="1">
    <source>
        <dbReference type="EMBL" id="CDW31598.1"/>
    </source>
</evidence>
<sequence>MSLRADDHQDHNRNRILCFHAWLELIKVQTDPSIVSKVMVGINGLKIFSLKKKRSYVCSFLINKNLAFSPSATLFCFDS</sequence>
<organism evidence="1">
    <name type="scientific">Lepeophtheirus salmonis</name>
    <name type="common">Salmon louse</name>
    <name type="synonym">Caligus salmonis</name>
    <dbReference type="NCBI Taxonomy" id="72036"/>
    <lineage>
        <taxon>Eukaryota</taxon>
        <taxon>Metazoa</taxon>
        <taxon>Ecdysozoa</taxon>
        <taxon>Arthropoda</taxon>
        <taxon>Crustacea</taxon>
        <taxon>Multicrustacea</taxon>
        <taxon>Hexanauplia</taxon>
        <taxon>Copepoda</taxon>
        <taxon>Siphonostomatoida</taxon>
        <taxon>Caligidae</taxon>
        <taxon>Lepeophtheirus</taxon>
    </lineage>
</organism>